<dbReference type="InterPro" id="IPR052162">
    <property type="entry name" value="Sensor_kinase/Photoreceptor"/>
</dbReference>
<dbReference type="GO" id="GO:0004673">
    <property type="term" value="F:protein histidine kinase activity"/>
    <property type="evidence" value="ECO:0007669"/>
    <property type="project" value="UniProtKB-EC"/>
</dbReference>
<dbReference type="InterPro" id="IPR005467">
    <property type="entry name" value="His_kinase_dom"/>
</dbReference>
<keyword evidence="4 8" id="KW-0808">Transferase</keyword>
<keyword evidence="3" id="KW-0597">Phosphoprotein</keyword>
<gene>
    <name evidence="8" type="primary">zraS_1</name>
    <name evidence="8" type="ORF">FLB_05820</name>
</gene>
<evidence type="ECO:0000259" key="6">
    <source>
        <dbReference type="PROSITE" id="PS50109"/>
    </source>
</evidence>
<dbReference type="AlphaFoldDB" id="A0A199XTT5"/>
<dbReference type="Pfam" id="PF02518">
    <property type="entry name" value="HATPase_c"/>
    <property type="match status" value="1"/>
</dbReference>
<evidence type="ECO:0000256" key="1">
    <source>
        <dbReference type="ARBA" id="ARBA00000085"/>
    </source>
</evidence>
<dbReference type="Pfam" id="PF08447">
    <property type="entry name" value="PAS_3"/>
    <property type="match status" value="1"/>
</dbReference>
<organism evidence="8 9">
    <name type="scientific">Flavobacterium succinicans</name>
    <dbReference type="NCBI Taxonomy" id="29536"/>
    <lineage>
        <taxon>Bacteria</taxon>
        <taxon>Pseudomonadati</taxon>
        <taxon>Bacteroidota</taxon>
        <taxon>Flavobacteriia</taxon>
        <taxon>Flavobacteriales</taxon>
        <taxon>Flavobacteriaceae</taxon>
        <taxon>Flavobacterium</taxon>
    </lineage>
</organism>
<evidence type="ECO:0000259" key="7">
    <source>
        <dbReference type="PROSITE" id="PS50113"/>
    </source>
</evidence>
<evidence type="ECO:0000256" key="5">
    <source>
        <dbReference type="ARBA" id="ARBA00022777"/>
    </source>
</evidence>
<dbReference type="PATRIC" id="fig|29536.5.peg.606"/>
<dbReference type="InterPro" id="IPR000700">
    <property type="entry name" value="PAS-assoc_C"/>
</dbReference>
<keyword evidence="9" id="KW-1185">Reference proteome</keyword>
<dbReference type="PROSITE" id="PS50109">
    <property type="entry name" value="HIS_KIN"/>
    <property type="match status" value="1"/>
</dbReference>
<dbReference type="Gene3D" id="3.30.450.20">
    <property type="entry name" value="PAS domain"/>
    <property type="match status" value="2"/>
</dbReference>
<dbReference type="InterPro" id="IPR001610">
    <property type="entry name" value="PAC"/>
</dbReference>
<dbReference type="InterPro" id="IPR000014">
    <property type="entry name" value="PAS"/>
</dbReference>
<dbReference type="SMART" id="SM00387">
    <property type="entry name" value="HATPase_c"/>
    <property type="match status" value="1"/>
</dbReference>
<accession>A0A199XTT5</accession>
<name>A0A199XTT5_9FLAO</name>
<keyword evidence="5" id="KW-0418">Kinase</keyword>
<evidence type="ECO:0000313" key="9">
    <source>
        <dbReference type="Proteomes" id="UP000093807"/>
    </source>
</evidence>
<dbReference type="RefSeq" id="WP_064714457.1">
    <property type="nucleotide sequence ID" value="NZ_JMTM01000017.1"/>
</dbReference>
<proteinExistence type="predicted"/>
<reference evidence="8 9" key="1">
    <citation type="submission" date="2016-06" db="EMBL/GenBank/DDBJ databases">
        <title>Draft genome sequence of Flavobacterium succinicans strain DD5b.</title>
        <authorList>
            <person name="Poehlein A."/>
            <person name="Daniel R."/>
            <person name="Simeonova D.D."/>
        </authorList>
    </citation>
    <scope>NUCLEOTIDE SEQUENCE [LARGE SCALE GENOMIC DNA]</scope>
    <source>
        <strain evidence="8 9">DD5b</strain>
    </source>
</reference>
<dbReference type="SMART" id="SM00091">
    <property type="entry name" value="PAS"/>
    <property type="match status" value="1"/>
</dbReference>
<feature type="domain" description="PAC" evidence="7">
    <location>
        <begin position="92"/>
        <end position="143"/>
    </location>
</feature>
<dbReference type="SUPFAM" id="SSF55785">
    <property type="entry name" value="PYP-like sensor domain (PAS domain)"/>
    <property type="match status" value="2"/>
</dbReference>
<dbReference type="PRINTS" id="PR00344">
    <property type="entry name" value="BCTRLSENSOR"/>
</dbReference>
<dbReference type="InterPro" id="IPR003594">
    <property type="entry name" value="HATPase_dom"/>
</dbReference>
<dbReference type="EMBL" id="JMTM01000017">
    <property type="protein sequence ID" value="OAZ04734.1"/>
    <property type="molecule type" value="Genomic_DNA"/>
</dbReference>
<dbReference type="Gene3D" id="3.30.565.10">
    <property type="entry name" value="Histidine kinase-like ATPase, C-terminal domain"/>
    <property type="match status" value="1"/>
</dbReference>
<dbReference type="InterPro" id="IPR013655">
    <property type="entry name" value="PAS_fold_3"/>
</dbReference>
<comment type="caution">
    <text evidence="8">The sequence shown here is derived from an EMBL/GenBank/DDBJ whole genome shotgun (WGS) entry which is preliminary data.</text>
</comment>
<evidence type="ECO:0000256" key="4">
    <source>
        <dbReference type="ARBA" id="ARBA00022679"/>
    </source>
</evidence>
<dbReference type="OrthoDB" id="5522855at2"/>
<protein>
    <recommendedName>
        <fullName evidence="2">histidine kinase</fullName>
        <ecNumber evidence="2">2.7.13.3</ecNumber>
    </recommendedName>
</protein>
<dbReference type="Proteomes" id="UP000093807">
    <property type="component" value="Unassembled WGS sequence"/>
</dbReference>
<sequence>MIFAKSRSPEDLNKLYESLIKQLPNIIFQIRVNAERQIAFDFLSKPIDFFNEFSLNEFIEDSYRLSNYTIYEPDLKGFISSYEQAITNVEVWDIEFRLLLPDSGYKWIRIDATPKKNDMGEIVFYGLISDITDMKEQEIRMRLADERYHFAVQASDRGVWDWDLVTGKVYYSSESMKILELTESDLVATPEEWDERVHPDDRGEYYGNINLHFENKIPFYETCHRVLCNGRYKWILDRGKVIERDTDGKPLRIVGTHTDISDQKEKELELAKMLEILNTQNNKLLNFAHIVSHNLRTHSGNIKSLLDLHNEELLSDSDTLNNIQIVSDELFSTIENLNELVNIHTVKDKEIEQLNLNLYINKVLDVLHDSIKQKDIVVLNYIHCSITINCLPAYLESILLNIVTNAIKYSDQKKVPKIIFTSDENDDFIILSIKDNGLGIDLDKYKDSIFGLYKTFHKNTDARGVGLYLTKNQIENMGGKIEVESTLHVGSTFKIYFKKNSIQEVVID</sequence>
<feature type="domain" description="PAC" evidence="7">
    <location>
        <begin position="213"/>
        <end position="272"/>
    </location>
</feature>
<evidence type="ECO:0000256" key="3">
    <source>
        <dbReference type="ARBA" id="ARBA00022553"/>
    </source>
</evidence>
<dbReference type="SMART" id="SM00086">
    <property type="entry name" value="PAC"/>
    <property type="match status" value="2"/>
</dbReference>
<dbReference type="EC" id="2.7.13.3" evidence="2"/>
<dbReference type="PANTHER" id="PTHR43304">
    <property type="entry name" value="PHYTOCHROME-LIKE PROTEIN CPH1"/>
    <property type="match status" value="1"/>
</dbReference>
<dbReference type="PROSITE" id="PS50113">
    <property type="entry name" value="PAC"/>
    <property type="match status" value="2"/>
</dbReference>
<evidence type="ECO:0000256" key="2">
    <source>
        <dbReference type="ARBA" id="ARBA00012438"/>
    </source>
</evidence>
<dbReference type="InterPro" id="IPR036890">
    <property type="entry name" value="HATPase_C_sf"/>
</dbReference>
<dbReference type="InterPro" id="IPR004358">
    <property type="entry name" value="Sig_transdc_His_kin-like_C"/>
</dbReference>
<evidence type="ECO:0000313" key="8">
    <source>
        <dbReference type="EMBL" id="OAZ04734.1"/>
    </source>
</evidence>
<dbReference type="PANTHER" id="PTHR43304:SF1">
    <property type="entry name" value="PAC DOMAIN-CONTAINING PROTEIN"/>
    <property type="match status" value="1"/>
</dbReference>
<comment type="catalytic activity">
    <reaction evidence="1">
        <text>ATP + protein L-histidine = ADP + protein N-phospho-L-histidine.</text>
        <dbReference type="EC" id="2.7.13.3"/>
    </reaction>
</comment>
<dbReference type="SUPFAM" id="SSF55874">
    <property type="entry name" value="ATPase domain of HSP90 chaperone/DNA topoisomerase II/histidine kinase"/>
    <property type="match status" value="1"/>
</dbReference>
<feature type="domain" description="Histidine kinase" evidence="6">
    <location>
        <begin position="290"/>
        <end position="501"/>
    </location>
</feature>
<dbReference type="InterPro" id="IPR035965">
    <property type="entry name" value="PAS-like_dom_sf"/>
</dbReference>